<feature type="domain" description="Hemerythrin-like" evidence="2">
    <location>
        <begin position="11"/>
        <end position="137"/>
    </location>
</feature>
<sequence length="145" mass="15778">MPYGSARPGLSRKLSRHCLLFCDALHGHHTNEDGAFADFEKRFPYLAPALDRLRKEHRVVAQAVADLQALLANLTPQADELSTGTSAPEARDTATPGTRPAPTDTDDAAALLAELERLASQLEEHFAYEEAHLIPALTGEPPRTN</sequence>
<dbReference type="EMBL" id="JBIAXI010000012">
    <property type="protein sequence ID" value="MFF4775418.1"/>
    <property type="molecule type" value="Genomic_DNA"/>
</dbReference>
<dbReference type="RefSeq" id="WP_387343621.1">
    <property type="nucleotide sequence ID" value="NZ_JBIAXI010000012.1"/>
</dbReference>
<organism evidence="3 4">
    <name type="scientific">Microtetraspora fusca</name>
    <dbReference type="NCBI Taxonomy" id="1997"/>
    <lineage>
        <taxon>Bacteria</taxon>
        <taxon>Bacillati</taxon>
        <taxon>Actinomycetota</taxon>
        <taxon>Actinomycetes</taxon>
        <taxon>Streptosporangiales</taxon>
        <taxon>Streptosporangiaceae</taxon>
        <taxon>Microtetraspora</taxon>
    </lineage>
</organism>
<evidence type="ECO:0000313" key="4">
    <source>
        <dbReference type="Proteomes" id="UP001602119"/>
    </source>
</evidence>
<feature type="region of interest" description="Disordered" evidence="1">
    <location>
        <begin position="78"/>
        <end position="106"/>
    </location>
</feature>
<dbReference type="Pfam" id="PF01814">
    <property type="entry name" value="Hemerythrin"/>
    <property type="match status" value="1"/>
</dbReference>
<reference evidence="3 4" key="1">
    <citation type="submission" date="2024-10" db="EMBL/GenBank/DDBJ databases">
        <title>The Natural Products Discovery Center: Release of the First 8490 Sequenced Strains for Exploring Actinobacteria Biosynthetic Diversity.</title>
        <authorList>
            <person name="Kalkreuter E."/>
            <person name="Kautsar S.A."/>
            <person name="Yang D."/>
            <person name="Bader C.D."/>
            <person name="Teijaro C.N."/>
            <person name="Fluegel L."/>
            <person name="Davis C.M."/>
            <person name="Simpson J.R."/>
            <person name="Lauterbach L."/>
            <person name="Steele A.D."/>
            <person name="Gui C."/>
            <person name="Meng S."/>
            <person name="Li G."/>
            <person name="Viehrig K."/>
            <person name="Ye F."/>
            <person name="Su P."/>
            <person name="Kiefer A.F."/>
            <person name="Nichols A."/>
            <person name="Cepeda A.J."/>
            <person name="Yan W."/>
            <person name="Fan B."/>
            <person name="Jiang Y."/>
            <person name="Adhikari A."/>
            <person name="Zheng C.-J."/>
            <person name="Schuster L."/>
            <person name="Cowan T.M."/>
            <person name="Smanski M.J."/>
            <person name="Chevrette M.G."/>
            <person name="De Carvalho L.P.S."/>
            <person name="Shen B."/>
        </authorList>
    </citation>
    <scope>NUCLEOTIDE SEQUENCE [LARGE SCALE GENOMIC DNA]</scope>
    <source>
        <strain evidence="3 4">NPDC001281</strain>
    </source>
</reference>
<keyword evidence="4" id="KW-1185">Reference proteome</keyword>
<evidence type="ECO:0000259" key="2">
    <source>
        <dbReference type="Pfam" id="PF01814"/>
    </source>
</evidence>
<feature type="compositionally biased region" description="Low complexity" evidence="1">
    <location>
        <begin position="93"/>
        <end position="106"/>
    </location>
</feature>
<proteinExistence type="predicted"/>
<accession>A0ABW6VAU5</accession>
<name>A0ABW6VAU5_MICFU</name>
<protein>
    <submittedName>
        <fullName evidence="3">Hemerythrin domain-containing protein</fullName>
    </submittedName>
</protein>
<dbReference type="InterPro" id="IPR012312">
    <property type="entry name" value="Hemerythrin-like"/>
</dbReference>
<comment type="caution">
    <text evidence="3">The sequence shown here is derived from an EMBL/GenBank/DDBJ whole genome shotgun (WGS) entry which is preliminary data.</text>
</comment>
<dbReference type="Proteomes" id="UP001602119">
    <property type="component" value="Unassembled WGS sequence"/>
</dbReference>
<gene>
    <name evidence="3" type="ORF">ACFY05_21420</name>
</gene>
<dbReference type="Gene3D" id="1.20.120.520">
    <property type="entry name" value="nmb1532 protein domain like"/>
    <property type="match status" value="1"/>
</dbReference>
<evidence type="ECO:0000256" key="1">
    <source>
        <dbReference type="SAM" id="MobiDB-lite"/>
    </source>
</evidence>
<evidence type="ECO:0000313" key="3">
    <source>
        <dbReference type="EMBL" id="MFF4775418.1"/>
    </source>
</evidence>